<dbReference type="AlphaFoldDB" id="A0A076EIX9"/>
<evidence type="ECO:0000256" key="1">
    <source>
        <dbReference type="ARBA" id="ARBA00004127"/>
    </source>
</evidence>
<evidence type="ECO:0000259" key="6">
    <source>
        <dbReference type="Pfam" id="PF02656"/>
    </source>
</evidence>
<keyword evidence="2 5" id="KW-0812">Transmembrane</keyword>
<dbReference type="InterPro" id="IPR003807">
    <property type="entry name" value="DUF202"/>
</dbReference>
<evidence type="ECO:0000256" key="5">
    <source>
        <dbReference type="SAM" id="Phobius"/>
    </source>
</evidence>
<feature type="transmembrane region" description="Helical" evidence="5">
    <location>
        <begin position="90"/>
        <end position="115"/>
    </location>
</feature>
<dbReference type="EMBL" id="CP008947">
    <property type="protein sequence ID" value="AII03439.1"/>
    <property type="molecule type" value="Genomic_DNA"/>
</dbReference>
<keyword evidence="4 5" id="KW-0472">Membrane</keyword>
<proteinExistence type="predicted"/>
<feature type="transmembrane region" description="Helical" evidence="5">
    <location>
        <begin position="25"/>
        <end position="45"/>
    </location>
</feature>
<comment type="subcellular location">
    <subcellularLocation>
        <location evidence="1">Endomembrane system</location>
        <topology evidence="1">Multi-pass membrane protein</topology>
    </subcellularLocation>
</comment>
<feature type="domain" description="DUF202" evidence="6">
    <location>
        <begin position="16"/>
        <end position="83"/>
    </location>
</feature>
<evidence type="ECO:0000256" key="4">
    <source>
        <dbReference type="ARBA" id="ARBA00023136"/>
    </source>
</evidence>
<accession>A0A076EIX9</accession>
<keyword evidence="3 5" id="KW-1133">Transmembrane helix</keyword>
<name>A0A076EIX9_RHOOP</name>
<feature type="transmembrane region" description="Helical" evidence="5">
    <location>
        <begin position="57"/>
        <end position="78"/>
    </location>
</feature>
<dbReference type="Proteomes" id="UP000028488">
    <property type="component" value="Chromosome"/>
</dbReference>
<protein>
    <submittedName>
        <fullName evidence="7">Membrane protein</fullName>
    </submittedName>
</protein>
<organism evidence="7 8">
    <name type="scientific">Rhodococcus opacus</name>
    <name type="common">Nocardia opaca</name>
    <dbReference type="NCBI Taxonomy" id="37919"/>
    <lineage>
        <taxon>Bacteria</taxon>
        <taxon>Bacillati</taxon>
        <taxon>Actinomycetota</taxon>
        <taxon>Actinomycetes</taxon>
        <taxon>Mycobacteriales</taxon>
        <taxon>Nocardiaceae</taxon>
        <taxon>Rhodococcus</taxon>
    </lineage>
</organism>
<evidence type="ECO:0000313" key="8">
    <source>
        <dbReference type="Proteomes" id="UP000028488"/>
    </source>
</evidence>
<sequence>MPNWTPFRSGEDPDPRFTLANERTYLAWVRTATALVASGLGLEAFGGDLLAPAIRVAMAALLLVAGGVIAIAAFVHWISAERALRAGGTLPVPVMAPVVGVVLVICATVLVVGVVNS</sequence>
<dbReference type="GO" id="GO:0012505">
    <property type="term" value="C:endomembrane system"/>
    <property type="evidence" value="ECO:0007669"/>
    <property type="project" value="UniProtKB-SubCell"/>
</dbReference>
<reference evidence="7 8" key="1">
    <citation type="submission" date="2014-07" db="EMBL/GenBank/DDBJ databases">
        <title>Genome Sequence of Rhodococcus opacus Strain R7, a Biodegrader of Mono- and Polycyclic Aromatic Hydrocarbons.</title>
        <authorList>
            <person name="Di Gennaro P."/>
            <person name="Zampolli J."/>
            <person name="Presti I."/>
            <person name="Cappelletti M."/>
            <person name="D'Ursi P."/>
            <person name="Orro A."/>
            <person name="Mezzelani A."/>
            <person name="Milanesi L."/>
        </authorList>
    </citation>
    <scope>NUCLEOTIDE SEQUENCE [LARGE SCALE GENOMIC DNA]</scope>
    <source>
        <strain evidence="7 8">R7</strain>
    </source>
</reference>
<evidence type="ECO:0000256" key="2">
    <source>
        <dbReference type="ARBA" id="ARBA00022692"/>
    </source>
</evidence>
<dbReference type="Pfam" id="PF02656">
    <property type="entry name" value="DUF202"/>
    <property type="match status" value="1"/>
</dbReference>
<evidence type="ECO:0000313" key="7">
    <source>
        <dbReference type="EMBL" id="AII03439.1"/>
    </source>
</evidence>
<evidence type="ECO:0000256" key="3">
    <source>
        <dbReference type="ARBA" id="ARBA00022989"/>
    </source>
</evidence>
<gene>
    <name evidence="7" type="ORF">EP51_01895</name>
</gene>
<dbReference type="eggNOG" id="COG2149">
    <property type="taxonomic scope" value="Bacteria"/>
</dbReference>
<dbReference type="RefSeq" id="WP_128638408.1">
    <property type="nucleotide sequence ID" value="NZ_CP008947.1"/>
</dbReference>